<proteinExistence type="inferred from homology"/>
<feature type="chain" id="PRO_5042902806" description="Non-specific lipid-transfer protein" evidence="4">
    <location>
        <begin position="28"/>
        <end position="119"/>
    </location>
</feature>
<evidence type="ECO:0000313" key="7">
    <source>
        <dbReference type="Proteomes" id="UP001386955"/>
    </source>
</evidence>
<accession>A0AAN9T3J7</accession>
<dbReference type="InterPro" id="IPR016140">
    <property type="entry name" value="Bifunc_inhib/LTP/seed_store"/>
</dbReference>
<dbReference type="AlphaFoldDB" id="A0AAN9T3J7"/>
<evidence type="ECO:0000256" key="4">
    <source>
        <dbReference type="SAM" id="SignalP"/>
    </source>
</evidence>
<dbReference type="Proteomes" id="UP001386955">
    <property type="component" value="Unassembled WGS sequence"/>
</dbReference>
<evidence type="ECO:0000256" key="3">
    <source>
        <dbReference type="RuleBase" id="RU000628"/>
    </source>
</evidence>
<feature type="signal peptide" evidence="4">
    <location>
        <begin position="1"/>
        <end position="27"/>
    </location>
</feature>
<feature type="domain" description="Bifunctional inhibitor/plant lipid transfer protein/seed storage helical" evidence="5">
    <location>
        <begin position="34"/>
        <end position="117"/>
    </location>
</feature>
<protein>
    <recommendedName>
        <fullName evidence="3">Non-specific lipid-transfer protein</fullName>
    </recommendedName>
</protein>
<evidence type="ECO:0000313" key="6">
    <source>
        <dbReference type="EMBL" id="KAK7411562.1"/>
    </source>
</evidence>
<dbReference type="PANTHER" id="PTHR33076">
    <property type="entry name" value="NON-SPECIFIC LIPID-TRANSFER PROTEIN 2-RELATED"/>
    <property type="match status" value="1"/>
</dbReference>
<organism evidence="6 7">
    <name type="scientific">Psophocarpus tetragonolobus</name>
    <name type="common">Winged bean</name>
    <name type="synonym">Dolichos tetragonolobus</name>
    <dbReference type="NCBI Taxonomy" id="3891"/>
    <lineage>
        <taxon>Eukaryota</taxon>
        <taxon>Viridiplantae</taxon>
        <taxon>Streptophyta</taxon>
        <taxon>Embryophyta</taxon>
        <taxon>Tracheophyta</taxon>
        <taxon>Spermatophyta</taxon>
        <taxon>Magnoliopsida</taxon>
        <taxon>eudicotyledons</taxon>
        <taxon>Gunneridae</taxon>
        <taxon>Pentapetalae</taxon>
        <taxon>rosids</taxon>
        <taxon>fabids</taxon>
        <taxon>Fabales</taxon>
        <taxon>Fabaceae</taxon>
        <taxon>Papilionoideae</taxon>
        <taxon>50 kb inversion clade</taxon>
        <taxon>NPAAA clade</taxon>
        <taxon>indigoferoid/millettioid clade</taxon>
        <taxon>Phaseoleae</taxon>
        <taxon>Psophocarpus</taxon>
    </lineage>
</organism>
<evidence type="ECO:0000256" key="1">
    <source>
        <dbReference type="ARBA" id="ARBA00009748"/>
    </source>
</evidence>
<dbReference type="Pfam" id="PF00234">
    <property type="entry name" value="Tryp_alpha_amyl"/>
    <property type="match status" value="1"/>
</dbReference>
<name>A0AAN9T3J7_PSOTE</name>
<keyword evidence="2" id="KW-1015">Disulfide bond</keyword>
<comment type="function">
    <text evidence="3">Plant non-specific lipid-transfer proteins transfer phospholipids as well as galactolipids across membranes. May play a role in wax or cutin deposition in the cell walls of expanding epidermal cells and certain secretory tissues.</text>
</comment>
<dbReference type="CDD" id="cd01960">
    <property type="entry name" value="nsLTP1"/>
    <property type="match status" value="1"/>
</dbReference>
<dbReference type="EMBL" id="JAYMYS010000001">
    <property type="protein sequence ID" value="KAK7411562.1"/>
    <property type="molecule type" value="Genomic_DNA"/>
</dbReference>
<dbReference type="SUPFAM" id="SSF47699">
    <property type="entry name" value="Bifunctional inhibitor/lipid-transfer protein/seed storage 2S albumin"/>
    <property type="match status" value="1"/>
</dbReference>
<evidence type="ECO:0000256" key="2">
    <source>
        <dbReference type="ARBA" id="ARBA00023157"/>
    </source>
</evidence>
<keyword evidence="4" id="KW-0732">Signal</keyword>
<sequence length="119" mass="13074">MMQDMNTRKPFVFVIAFILLLSTLGSSQSDDISCTEVVPLLIPCRSYLTGLAEISPDCCTAINSVNQIAITTEIRRKLCGCFESVANLIGVIPERSRQLPQLCNINLSFPFDPSVDCNS</sequence>
<reference evidence="6 7" key="1">
    <citation type="submission" date="2024-01" db="EMBL/GenBank/DDBJ databases">
        <title>The genomes of 5 underutilized Papilionoideae crops provide insights into root nodulation and disease resistanc.</title>
        <authorList>
            <person name="Jiang F."/>
        </authorList>
    </citation>
    <scope>NUCLEOTIDE SEQUENCE [LARGE SCALE GENOMIC DNA]</scope>
    <source>
        <strain evidence="6">DUOXIRENSHENG_FW03</strain>
        <tissue evidence="6">Leaves</tissue>
    </source>
</reference>
<comment type="similarity">
    <text evidence="1 3">Belongs to the plant LTP family.</text>
</comment>
<dbReference type="GO" id="GO:0006869">
    <property type="term" value="P:lipid transport"/>
    <property type="evidence" value="ECO:0007669"/>
    <property type="project" value="InterPro"/>
</dbReference>
<dbReference type="Gene3D" id="1.10.110.10">
    <property type="entry name" value="Plant lipid-transfer and hydrophobic proteins"/>
    <property type="match status" value="1"/>
</dbReference>
<dbReference type="InterPro" id="IPR036312">
    <property type="entry name" value="Bifun_inhib/LTP/seed_sf"/>
</dbReference>
<keyword evidence="7" id="KW-1185">Reference proteome</keyword>
<dbReference type="SMART" id="SM00499">
    <property type="entry name" value="AAI"/>
    <property type="match status" value="1"/>
</dbReference>
<gene>
    <name evidence="6" type="ORF">VNO78_02997</name>
</gene>
<keyword evidence="3" id="KW-0446">Lipid-binding</keyword>
<dbReference type="InterPro" id="IPR000528">
    <property type="entry name" value="Plant_nsLTP"/>
</dbReference>
<evidence type="ECO:0000259" key="5">
    <source>
        <dbReference type="SMART" id="SM00499"/>
    </source>
</evidence>
<dbReference type="PRINTS" id="PR00382">
    <property type="entry name" value="LIPIDTRNSFER"/>
</dbReference>
<keyword evidence="3" id="KW-0813">Transport</keyword>
<comment type="caution">
    <text evidence="6">The sequence shown here is derived from an EMBL/GenBank/DDBJ whole genome shotgun (WGS) entry which is preliminary data.</text>
</comment>
<dbReference type="GO" id="GO:0008289">
    <property type="term" value="F:lipid binding"/>
    <property type="evidence" value="ECO:0007669"/>
    <property type="project" value="UniProtKB-KW"/>
</dbReference>